<dbReference type="SUPFAM" id="SSF50341">
    <property type="entry name" value="CheW-like"/>
    <property type="match status" value="1"/>
</dbReference>
<keyword evidence="3" id="KW-1185">Reference proteome</keyword>
<dbReference type="Gene3D" id="2.30.30.40">
    <property type="entry name" value="SH3 Domains"/>
    <property type="match status" value="1"/>
</dbReference>
<dbReference type="Proteomes" id="UP000463470">
    <property type="component" value="Unassembled WGS sequence"/>
</dbReference>
<dbReference type="GO" id="GO:0007165">
    <property type="term" value="P:signal transduction"/>
    <property type="evidence" value="ECO:0007669"/>
    <property type="project" value="InterPro"/>
</dbReference>
<evidence type="ECO:0000313" key="3">
    <source>
        <dbReference type="Proteomes" id="UP000463470"/>
    </source>
</evidence>
<dbReference type="InterPro" id="IPR002545">
    <property type="entry name" value="CheW-lke_dom"/>
</dbReference>
<dbReference type="Gene3D" id="2.40.50.180">
    <property type="entry name" value="CheA-289, Domain 4"/>
    <property type="match status" value="1"/>
</dbReference>
<dbReference type="GO" id="GO:0005829">
    <property type="term" value="C:cytosol"/>
    <property type="evidence" value="ECO:0007669"/>
    <property type="project" value="TreeGrafter"/>
</dbReference>
<sequence>MAVLQLVTFELCGEEFAIDIDIVNGILKLKSYTIVKIPSASNGLEGIINLRGKAVPVFNMKKRFHYADTGVSEDSKIIALNNNGAIVGFIVDDVTDIFKLKDEDFEPLPSSITHNCDGYIKGIGKNDDRIIIILDLIKALSDKELKQIHTVPSAATA</sequence>
<organism evidence="2 3">
    <name type="scientific">Heliomicrobium undosum</name>
    <dbReference type="NCBI Taxonomy" id="121734"/>
    <lineage>
        <taxon>Bacteria</taxon>
        <taxon>Bacillati</taxon>
        <taxon>Bacillota</taxon>
        <taxon>Clostridia</taxon>
        <taxon>Eubacteriales</taxon>
        <taxon>Heliobacteriaceae</taxon>
        <taxon>Heliomicrobium</taxon>
    </lineage>
</organism>
<dbReference type="InterPro" id="IPR036061">
    <property type="entry name" value="CheW-like_dom_sf"/>
</dbReference>
<dbReference type="SMART" id="SM00260">
    <property type="entry name" value="CheW"/>
    <property type="match status" value="1"/>
</dbReference>
<dbReference type="RefSeq" id="WP_161259034.1">
    <property type="nucleotide sequence ID" value="NZ_WXEY01000014.1"/>
</dbReference>
<dbReference type="PROSITE" id="PS50851">
    <property type="entry name" value="CHEW"/>
    <property type="match status" value="1"/>
</dbReference>
<accession>A0A845L6R6</accession>
<dbReference type="InterPro" id="IPR039315">
    <property type="entry name" value="CheW"/>
</dbReference>
<gene>
    <name evidence="2" type="ORF">GTO91_12395</name>
</gene>
<name>A0A845L6R6_9FIRM</name>
<dbReference type="OrthoDB" id="9794382at2"/>
<dbReference type="EMBL" id="WXEY01000014">
    <property type="protein sequence ID" value="MZP30514.1"/>
    <property type="molecule type" value="Genomic_DNA"/>
</dbReference>
<proteinExistence type="predicted"/>
<comment type="caution">
    <text evidence="2">The sequence shown here is derived from an EMBL/GenBank/DDBJ whole genome shotgun (WGS) entry which is preliminary data.</text>
</comment>
<dbReference type="PANTHER" id="PTHR22617:SF23">
    <property type="entry name" value="CHEMOTAXIS PROTEIN CHEW"/>
    <property type="match status" value="1"/>
</dbReference>
<feature type="domain" description="CheW-like" evidence="1">
    <location>
        <begin position="3"/>
        <end position="145"/>
    </location>
</feature>
<dbReference type="GO" id="GO:0006935">
    <property type="term" value="P:chemotaxis"/>
    <property type="evidence" value="ECO:0007669"/>
    <property type="project" value="InterPro"/>
</dbReference>
<dbReference type="Pfam" id="PF01584">
    <property type="entry name" value="CheW"/>
    <property type="match status" value="1"/>
</dbReference>
<protein>
    <submittedName>
        <fullName evidence="2">Chemotaxis protein CheW</fullName>
    </submittedName>
</protein>
<evidence type="ECO:0000313" key="2">
    <source>
        <dbReference type="EMBL" id="MZP30514.1"/>
    </source>
</evidence>
<evidence type="ECO:0000259" key="1">
    <source>
        <dbReference type="PROSITE" id="PS50851"/>
    </source>
</evidence>
<reference evidence="2 3" key="1">
    <citation type="submission" date="2020-01" db="EMBL/GenBank/DDBJ databases">
        <title>Whole-genome sequence of Heliobacterium undosum DSM 13378.</title>
        <authorList>
            <person name="Kyndt J.A."/>
            <person name="Meyer T.E."/>
        </authorList>
    </citation>
    <scope>NUCLEOTIDE SEQUENCE [LARGE SCALE GENOMIC DNA]</scope>
    <source>
        <strain evidence="2 3">DSM 13378</strain>
    </source>
</reference>
<dbReference type="AlphaFoldDB" id="A0A845L6R6"/>
<dbReference type="PANTHER" id="PTHR22617">
    <property type="entry name" value="CHEMOTAXIS SENSOR HISTIDINE KINASE-RELATED"/>
    <property type="match status" value="1"/>
</dbReference>